<sequence length="115" mass="12947">MFVSSQKEQTVGITGRFYCGKDPFPNASVSLVNKNKIGMYDTLDTVKSTENGTFEVKGTINSVFGMDAKVNVAHDCDRQLPCQRTFFFFVPSKYVTRSGDVDRWFELGDLNLEVI</sequence>
<dbReference type="PANTHER" id="PTHR21700">
    <property type="entry name" value="TRANSTHYRETIN-LIKE FAMILY PROTEIN-RELATED"/>
    <property type="match status" value="1"/>
</dbReference>
<dbReference type="PANTHER" id="PTHR21700:SF3">
    <property type="entry name" value="TRANSTHYRETIN-LIKE PROTEIN 5"/>
    <property type="match status" value="1"/>
</dbReference>
<name>A0A811LNH5_9BILA</name>
<accession>A0A811LNH5</accession>
<gene>
    <name evidence="5" type="ORF">BOKJ2_LOCUS13279</name>
</gene>
<keyword evidence="4" id="KW-0732">Signal</keyword>
<dbReference type="EMBL" id="CAJFCW020000006">
    <property type="protein sequence ID" value="CAG9126046.1"/>
    <property type="molecule type" value="Genomic_DNA"/>
</dbReference>
<keyword evidence="6" id="KW-1185">Reference proteome</keyword>
<reference evidence="5" key="1">
    <citation type="submission" date="2020-09" db="EMBL/GenBank/DDBJ databases">
        <authorList>
            <person name="Kikuchi T."/>
        </authorList>
    </citation>
    <scope>NUCLEOTIDE SEQUENCE</scope>
    <source>
        <strain evidence="5">SH1</strain>
    </source>
</reference>
<organism evidence="5 6">
    <name type="scientific">Bursaphelenchus okinawaensis</name>
    <dbReference type="NCBI Taxonomy" id="465554"/>
    <lineage>
        <taxon>Eukaryota</taxon>
        <taxon>Metazoa</taxon>
        <taxon>Ecdysozoa</taxon>
        <taxon>Nematoda</taxon>
        <taxon>Chromadorea</taxon>
        <taxon>Rhabditida</taxon>
        <taxon>Tylenchina</taxon>
        <taxon>Tylenchomorpha</taxon>
        <taxon>Aphelenchoidea</taxon>
        <taxon>Aphelenchoididae</taxon>
        <taxon>Bursaphelenchus</taxon>
    </lineage>
</organism>
<evidence type="ECO:0000313" key="6">
    <source>
        <dbReference type="Proteomes" id="UP000614601"/>
    </source>
</evidence>
<comment type="caution">
    <text evidence="5">The sequence shown here is derived from an EMBL/GenBank/DDBJ whole genome shotgun (WGS) entry which is preliminary data.</text>
</comment>
<dbReference type="Gene3D" id="2.60.40.3330">
    <property type="match status" value="1"/>
</dbReference>
<evidence type="ECO:0000256" key="4">
    <source>
        <dbReference type="ARBA" id="ARBA00022729"/>
    </source>
</evidence>
<evidence type="ECO:0000313" key="5">
    <source>
        <dbReference type="EMBL" id="CAD5229220.1"/>
    </source>
</evidence>
<dbReference type="InterPro" id="IPR001534">
    <property type="entry name" value="Transthyretin-like"/>
</dbReference>
<dbReference type="GO" id="GO:0005576">
    <property type="term" value="C:extracellular region"/>
    <property type="evidence" value="ECO:0007669"/>
    <property type="project" value="UniProtKB-SubCell"/>
</dbReference>
<dbReference type="AlphaFoldDB" id="A0A811LNH5"/>
<keyword evidence="3" id="KW-0964">Secreted</keyword>
<protein>
    <recommendedName>
        <fullName evidence="7">Transthyretin-like family protein</fullName>
    </recommendedName>
</protein>
<dbReference type="GO" id="GO:0009986">
    <property type="term" value="C:cell surface"/>
    <property type="evidence" value="ECO:0007669"/>
    <property type="project" value="InterPro"/>
</dbReference>
<dbReference type="Pfam" id="PF01060">
    <property type="entry name" value="TTR-52"/>
    <property type="match status" value="1"/>
</dbReference>
<evidence type="ECO:0000256" key="2">
    <source>
        <dbReference type="ARBA" id="ARBA00010112"/>
    </source>
</evidence>
<evidence type="ECO:0000256" key="3">
    <source>
        <dbReference type="ARBA" id="ARBA00022525"/>
    </source>
</evidence>
<comment type="similarity">
    <text evidence="2">Belongs to the nematode transthyretin-like family.</text>
</comment>
<dbReference type="InterPro" id="IPR038479">
    <property type="entry name" value="Transthyretin-like_sf"/>
</dbReference>
<dbReference type="Proteomes" id="UP000783686">
    <property type="component" value="Unassembled WGS sequence"/>
</dbReference>
<dbReference type="OrthoDB" id="5837678at2759"/>
<dbReference type="EMBL" id="CAJFDH010000006">
    <property type="protein sequence ID" value="CAD5229220.1"/>
    <property type="molecule type" value="Genomic_DNA"/>
</dbReference>
<evidence type="ECO:0000256" key="1">
    <source>
        <dbReference type="ARBA" id="ARBA00004613"/>
    </source>
</evidence>
<evidence type="ECO:0008006" key="7">
    <source>
        <dbReference type="Google" id="ProtNLM"/>
    </source>
</evidence>
<dbReference type="Proteomes" id="UP000614601">
    <property type="component" value="Unassembled WGS sequence"/>
</dbReference>
<comment type="subcellular location">
    <subcellularLocation>
        <location evidence="1">Secreted</location>
    </subcellularLocation>
</comment>
<proteinExistence type="inferred from homology"/>